<accession>A0ABT1BY54</accession>
<evidence type="ECO:0000256" key="1">
    <source>
        <dbReference type="PIRNR" id="PIRNR005700"/>
    </source>
</evidence>
<protein>
    <recommendedName>
        <fullName evidence="1">Aminopeptidase</fullName>
    </recommendedName>
</protein>
<sequence length="400" mass="45303">MRKVLVLALLTLFATGSNARVLKDSVNRNKPVFTVIKKNPITSIKDQNRSGTCWDYSTLSFFESEILKKSGKTYDLGEMYVANKTYRDRAIMSVRMHGDVSFSEGGSSYDPLYCIINYGIVPESAMPAPGTLYGDSLADFGEFFKAMTPYVKAIATSDSKKLSNTWVNGLQGILDAYLGKCPDHFTYQGKSYTPKSFAASLGLDWNDYVSFTSYTHHPFWTEFPVEVQDNWRWAPSWNIPIDDICKIIDNAIMNGYTVAWGGDVTEDGFTRKGLGIAFDEKKARSMTGTDADRWFKLPNSKKKDKLDSLGINAPEIVPTQEMRQQAFDDWETTDDHGMHIFGIAKDQNGKEYYMVKNSWGKYGDYNGVWYMTKAYVAYKTMDFMVNKNAVPKDIRKKIGI</sequence>
<name>A0ABT1BY54_9BACT</name>
<dbReference type="EMBL" id="JAMXLY010000035">
    <property type="protein sequence ID" value="MCO6026018.1"/>
    <property type="molecule type" value="Genomic_DNA"/>
</dbReference>
<comment type="similarity">
    <text evidence="1">Belongs to the peptidase C1 family.</text>
</comment>
<keyword evidence="4" id="KW-1185">Reference proteome</keyword>
<dbReference type="Gene3D" id="3.90.70.10">
    <property type="entry name" value="Cysteine proteinases"/>
    <property type="match status" value="1"/>
</dbReference>
<evidence type="ECO:0000313" key="4">
    <source>
        <dbReference type="Proteomes" id="UP001204015"/>
    </source>
</evidence>
<keyword evidence="1" id="KW-0645">Protease</keyword>
<dbReference type="InterPro" id="IPR038765">
    <property type="entry name" value="Papain-like_cys_pep_sf"/>
</dbReference>
<dbReference type="Pfam" id="PF03051">
    <property type="entry name" value="Peptidase_C1_2"/>
    <property type="match status" value="2"/>
</dbReference>
<dbReference type="PIRSF" id="PIRSF005700">
    <property type="entry name" value="PepC"/>
    <property type="match status" value="1"/>
</dbReference>
<keyword evidence="1" id="KW-0031">Aminopeptidase</keyword>
<dbReference type="RefSeq" id="WP_252761374.1">
    <property type="nucleotide sequence ID" value="NZ_JAMXLY010000035.1"/>
</dbReference>
<keyword evidence="1" id="KW-0788">Thiol protease</keyword>
<evidence type="ECO:0000313" key="3">
    <source>
        <dbReference type="EMBL" id="MCO6026018.1"/>
    </source>
</evidence>
<feature type="signal peptide" evidence="2">
    <location>
        <begin position="1"/>
        <end position="19"/>
    </location>
</feature>
<reference evidence="3 4" key="1">
    <citation type="submission" date="2022-06" db="EMBL/GenBank/DDBJ databases">
        <title>A taxonomic note on the genus Prevotella: Description of four novel genera and emended description of the genera Hallella and Xylanibacter.</title>
        <authorList>
            <person name="Hitch T.C.A."/>
        </authorList>
    </citation>
    <scope>NUCLEOTIDE SEQUENCE [LARGE SCALE GENOMIC DNA]</scope>
    <source>
        <strain evidence="3 4">DSM 100619</strain>
    </source>
</reference>
<organism evidence="3 4">
    <name type="scientific">Segatella cerevisiae</name>
    <dbReference type="NCBI Taxonomy" id="2053716"/>
    <lineage>
        <taxon>Bacteria</taxon>
        <taxon>Pseudomonadati</taxon>
        <taxon>Bacteroidota</taxon>
        <taxon>Bacteroidia</taxon>
        <taxon>Bacteroidales</taxon>
        <taxon>Prevotellaceae</taxon>
        <taxon>Segatella</taxon>
    </lineage>
</organism>
<gene>
    <name evidence="3" type="ORF">NG821_09230</name>
</gene>
<proteinExistence type="inferred from homology"/>
<comment type="caution">
    <text evidence="3">The sequence shown here is derived from an EMBL/GenBank/DDBJ whole genome shotgun (WGS) entry which is preliminary data.</text>
</comment>
<feature type="chain" id="PRO_5046388315" description="Aminopeptidase" evidence="2">
    <location>
        <begin position="20"/>
        <end position="400"/>
    </location>
</feature>
<keyword evidence="2" id="KW-0732">Signal</keyword>
<evidence type="ECO:0000256" key="2">
    <source>
        <dbReference type="SAM" id="SignalP"/>
    </source>
</evidence>
<dbReference type="InterPro" id="IPR004134">
    <property type="entry name" value="Peptidase_C1B"/>
</dbReference>
<dbReference type="Proteomes" id="UP001204015">
    <property type="component" value="Unassembled WGS sequence"/>
</dbReference>
<keyword evidence="1" id="KW-0378">Hydrolase</keyword>
<dbReference type="SUPFAM" id="SSF54001">
    <property type="entry name" value="Cysteine proteinases"/>
    <property type="match status" value="1"/>
</dbReference>